<dbReference type="InterPro" id="IPR052043">
    <property type="entry name" value="PolySaccharide_Degr_Enz"/>
</dbReference>
<accession>A0AA37SRL4</accession>
<dbReference type="PANTHER" id="PTHR33886">
    <property type="entry name" value="UNSATURATED RHAMNOGALACTURONAN HYDROLASE (EUROFUNG)"/>
    <property type="match status" value="1"/>
</dbReference>
<dbReference type="AlphaFoldDB" id="A0AA37SRL4"/>
<protein>
    <submittedName>
        <fullName evidence="2">Glycosyl hydrolase family 88</fullName>
    </submittedName>
</protein>
<dbReference type="SUPFAM" id="SSF48208">
    <property type="entry name" value="Six-hairpin glycosidases"/>
    <property type="match status" value="1"/>
</dbReference>
<dbReference type="InterPro" id="IPR012341">
    <property type="entry name" value="6hp_glycosidase-like_sf"/>
</dbReference>
<dbReference type="GO" id="GO:0005975">
    <property type="term" value="P:carbohydrate metabolic process"/>
    <property type="evidence" value="ECO:0007669"/>
    <property type="project" value="InterPro"/>
</dbReference>
<keyword evidence="1 2" id="KW-0378">Hydrolase</keyword>
<gene>
    <name evidence="2" type="ORF">GCM10007940_42220</name>
</gene>
<name>A0AA37SRL4_9BACT</name>
<dbReference type="Gene3D" id="1.50.10.10">
    <property type="match status" value="1"/>
</dbReference>
<dbReference type="GO" id="GO:0016787">
    <property type="term" value="F:hydrolase activity"/>
    <property type="evidence" value="ECO:0007669"/>
    <property type="project" value="UniProtKB-KW"/>
</dbReference>
<organism evidence="2 3">
    <name type="scientific">Portibacter lacus</name>
    <dbReference type="NCBI Taxonomy" id="1099794"/>
    <lineage>
        <taxon>Bacteria</taxon>
        <taxon>Pseudomonadati</taxon>
        <taxon>Bacteroidota</taxon>
        <taxon>Saprospiria</taxon>
        <taxon>Saprospirales</taxon>
        <taxon>Haliscomenobacteraceae</taxon>
        <taxon>Portibacter</taxon>
    </lineage>
</organism>
<dbReference type="PANTHER" id="PTHR33886:SF8">
    <property type="entry name" value="UNSATURATED RHAMNOGALACTURONAN HYDROLASE (EUROFUNG)"/>
    <property type="match status" value="1"/>
</dbReference>
<evidence type="ECO:0000256" key="1">
    <source>
        <dbReference type="ARBA" id="ARBA00022801"/>
    </source>
</evidence>
<reference evidence="2" key="2">
    <citation type="submission" date="2023-01" db="EMBL/GenBank/DDBJ databases">
        <title>Draft genome sequence of Portibacter lacus strain NBRC 108769.</title>
        <authorList>
            <person name="Sun Q."/>
            <person name="Mori K."/>
        </authorList>
    </citation>
    <scope>NUCLEOTIDE SEQUENCE</scope>
    <source>
        <strain evidence="2">NBRC 108769</strain>
    </source>
</reference>
<dbReference type="InterPro" id="IPR008928">
    <property type="entry name" value="6-hairpin_glycosidase_sf"/>
</dbReference>
<dbReference type="Pfam" id="PF07470">
    <property type="entry name" value="Glyco_hydro_88"/>
    <property type="match status" value="1"/>
</dbReference>
<comment type="caution">
    <text evidence="2">The sequence shown here is derived from an EMBL/GenBank/DDBJ whole genome shotgun (WGS) entry which is preliminary data.</text>
</comment>
<dbReference type="EMBL" id="BSOH01000030">
    <property type="protein sequence ID" value="GLR19606.1"/>
    <property type="molecule type" value="Genomic_DNA"/>
</dbReference>
<sequence>MKSNFTLFLICILGLVTTNIEAQYVDTKKVDASTKLYLAKPGYNTPYGETSPDSVKALIDRVLYFLEEATPVGVLDKNTKKPITDYKQVDQNSIINQGTFSITNYMWGVTYASMLNAAKITGDDRYKKYVENRFQFLTEVAPYFLEVLPKDNKEADPQMRQMLRPEALDDAGAMCTAMIKAKMAGIEFNGQEVMDRYFDFIMNKEYRMDDGIFARNRPQKNTVWLDDMFMGVPVIAQMGKLTGETKYYDEAIKQVLLFADRMFMPEKGLYRHGWVEAMNPHPAFHWGRANGWALLAKVEVLDAIPVGYPGRDKVLTLLQAHIQGLSVYQSSEGLWHQLLDKNDSYLETSASAIYVYCMAKAINEGWINMLAYGPQTMLGWHGVTTKVNERGEIEGTCVGTGMGFDPAFYYYRPVNIAAGHGYGPLIFAGAEIYRLLNNQTVKMNDSALMFYKEKIETDAAIFYMEKDGVRDHH</sequence>
<dbReference type="InterPro" id="IPR010905">
    <property type="entry name" value="Glyco_hydro_88"/>
</dbReference>
<evidence type="ECO:0000313" key="3">
    <source>
        <dbReference type="Proteomes" id="UP001156666"/>
    </source>
</evidence>
<dbReference type="Proteomes" id="UP001156666">
    <property type="component" value="Unassembled WGS sequence"/>
</dbReference>
<reference evidence="2" key="1">
    <citation type="journal article" date="2014" name="Int. J. Syst. Evol. Microbiol.">
        <title>Complete genome sequence of Corynebacterium casei LMG S-19264T (=DSM 44701T), isolated from a smear-ripened cheese.</title>
        <authorList>
            <consortium name="US DOE Joint Genome Institute (JGI-PGF)"/>
            <person name="Walter F."/>
            <person name="Albersmeier A."/>
            <person name="Kalinowski J."/>
            <person name="Ruckert C."/>
        </authorList>
    </citation>
    <scope>NUCLEOTIDE SEQUENCE</scope>
    <source>
        <strain evidence="2">NBRC 108769</strain>
    </source>
</reference>
<proteinExistence type="predicted"/>
<evidence type="ECO:0000313" key="2">
    <source>
        <dbReference type="EMBL" id="GLR19606.1"/>
    </source>
</evidence>
<keyword evidence="3" id="KW-1185">Reference proteome</keyword>
<dbReference type="RefSeq" id="WP_262914195.1">
    <property type="nucleotide sequence ID" value="NZ_BSOH01000030.1"/>
</dbReference>